<dbReference type="InterPro" id="IPR021795">
    <property type="entry name" value="DUF3363"/>
</dbReference>
<dbReference type="RefSeq" id="WP_090645990.1">
    <property type="nucleotide sequence ID" value="NZ_CBCRYE010000001.1"/>
</dbReference>
<keyword evidence="4" id="KW-1185">Reference proteome</keyword>
<dbReference type="Pfam" id="PF03432">
    <property type="entry name" value="Relaxase"/>
    <property type="match status" value="1"/>
</dbReference>
<dbReference type="STRING" id="260084.SAMN02927928_0669"/>
<dbReference type="Proteomes" id="UP000199150">
    <property type="component" value="Unassembled WGS sequence"/>
</dbReference>
<organism evidence="3 4">
    <name type="scientific">Asticcacaulis taihuensis</name>
    <dbReference type="NCBI Taxonomy" id="260084"/>
    <lineage>
        <taxon>Bacteria</taxon>
        <taxon>Pseudomonadati</taxon>
        <taxon>Pseudomonadota</taxon>
        <taxon>Alphaproteobacteria</taxon>
        <taxon>Caulobacterales</taxon>
        <taxon>Caulobacteraceae</taxon>
        <taxon>Asticcacaulis</taxon>
    </lineage>
</organism>
<dbReference type="Pfam" id="PF11843">
    <property type="entry name" value="DUF3363"/>
    <property type="match status" value="1"/>
</dbReference>
<name>A0A1G4PUE3_9CAUL</name>
<dbReference type="InterPro" id="IPR005094">
    <property type="entry name" value="Endonuclease_MobA/VirD2"/>
</dbReference>
<feature type="region of interest" description="Disordered" evidence="1">
    <location>
        <begin position="1"/>
        <end position="20"/>
    </location>
</feature>
<gene>
    <name evidence="3" type="ORF">SAMN02927928_0669</name>
</gene>
<evidence type="ECO:0000259" key="2">
    <source>
        <dbReference type="Pfam" id="PF03432"/>
    </source>
</evidence>
<dbReference type="EMBL" id="FMTS01000001">
    <property type="protein sequence ID" value="SCW35847.1"/>
    <property type="molecule type" value="Genomic_DNA"/>
</dbReference>
<proteinExistence type="predicted"/>
<evidence type="ECO:0000313" key="3">
    <source>
        <dbReference type="EMBL" id="SCW35847.1"/>
    </source>
</evidence>
<feature type="domain" description="MobA/VirD2-like nuclease" evidence="2">
    <location>
        <begin position="134"/>
        <end position="200"/>
    </location>
</feature>
<accession>A0A1G4PUE3</accession>
<dbReference type="AlphaFoldDB" id="A0A1G4PUE3"/>
<dbReference type="OrthoDB" id="9809969at2"/>
<sequence length="654" mass="72520">MAGDRDEVTPRLGRIRSKGGQSYLPKVLKAAQKAGGLKTSASKGRGWSRGRGAGIAAVTAGGRLRGPSARRVVVKTRYTKLAGKGVRAARAHLRYLQRDGVTPDRQAGQLYDRSGDQADGRAFMDRAAEDPLQFRLIVSAEDGDKYADLKPLTRRFMAQVEKDLGTGLDWVAVDHHNTGHPHTHIVIRGRDENGKDLVIARDYIKDGMRDRLEALVTLDLGPRTQREIDLARWQEVDQARLTSLDRHLVRTMSVERIVGTDELDQKNRAVLTGRLTKLQAFGLAEHLGQGLWRLAEHFDTTLRDMGERGDIIKSLHRELALKGMSRATEESVIHRVAQDRTDAGPLVGRVIKRGLLDGEGDRHFLMIDGVDGKVHWIDIGQADRTRPLADDALVRVEFRRAEIKQADRTIVAVAGANGGSYDVAAHLNHDQSATEAFAETHVRRLEAIRRTTGGVERSDTGSFTIPESYLQTALTYEEKRLQQAPVSVDLVSPIPLARLPEYNGATWLDRELVEPSVSVAEAGFGKELTDALRQRQVWLLQEELAFEFDGEIRPISGLLSHLETRDLTAASDRLVKETGLTYRPAKVGDRVEGQLRQSLHLPSGKFAVVEHGKEFTLVPWRPVLENHLGKTVSGIYRDEGINWSIARGRGVGIS</sequence>
<evidence type="ECO:0000313" key="4">
    <source>
        <dbReference type="Proteomes" id="UP000199150"/>
    </source>
</evidence>
<reference evidence="4" key="1">
    <citation type="submission" date="2016-10" db="EMBL/GenBank/DDBJ databases">
        <authorList>
            <person name="Varghese N."/>
            <person name="Submissions S."/>
        </authorList>
    </citation>
    <scope>NUCLEOTIDE SEQUENCE [LARGE SCALE GENOMIC DNA]</scope>
    <source>
        <strain evidence="4">CGMCC 1.3431</strain>
    </source>
</reference>
<evidence type="ECO:0000256" key="1">
    <source>
        <dbReference type="SAM" id="MobiDB-lite"/>
    </source>
</evidence>
<protein>
    <submittedName>
        <fullName evidence="3">Type IV secretory pathway, VirD2 components (Relaxase)</fullName>
    </submittedName>
</protein>